<name>A0ABQ9LT28_HEVBR</name>
<feature type="compositionally biased region" description="Polar residues" evidence="5">
    <location>
        <begin position="130"/>
        <end position="144"/>
    </location>
</feature>
<dbReference type="SMART" id="SM00543">
    <property type="entry name" value="MIF4G"/>
    <property type="match status" value="1"/>
</dbReference>
<keyword evidence="2" id="KW-0396">Initiation factor</keyword>
<feature type="region of interest" description="Disordered" evidence="5">
    <location>
        <begin position="1687"/>
        <end position="1707"/>
    </location>
</feature>
<feature type="compositionally biased region" description="Low complexity" evidence="5">
    <location>
        <begin position="661"/>
        <end position="675"/>
    </location>
</feature>
<comment type="caution">
    <text evidence="7">The sequence shown here is derived from an EMBL/GenBank/DDBJ whole genome shotgun (WGS) entry which is preliminary data.</text>
</comment>
<evidence type="ECO:0000256" key="4">
    <source>
        <dbReference type="ARBA" id="ARBA00022917"/>
    </source>
</evidence>
<feature type="compositionally biased region" description="Basic and acidic residues" evidence="5">
    <location>
        <begin position="1687"/>
        <end position="1698"/>
    </location>
</feature>
<feature type="compositionally biased region" description="Polar residues" evidence="5">
    <location>
        <begin position="686"/>
        <end position="708"/>
    </location>
</feature>
<evidence type="ECO:0000259" key="6">
    <source>
        <dbReference type="PROSITE" id="PS51366"/>
    </source>
</evidence>
<gene>
    <name evidence="7" type="ORF">P3X46_014551</name>
</gene>
<feature type="region of interest" description="Disordered" evidence="5">
    <location>
        <begin position="1488"/>
        <end position="1548"/>
    </location>
</feature>
<feature type="region of interest" description="Disordered" evidence="5">
    <location>
        <begin position="631"/>
        <end position="709"/>
    </location>
</feature>
<organism evidence="7 8">
    <name type="scientific">Hevea brasiliensis</name>
    <name type="common">Para rubber tree</name>
    <name type="synonym">Siphonia brasiliensis</name>
    <dbReference type="NCBI Taxonomy" id="3981"/>
    <lineage>
        <taxon>Eukaryota</taxon>
        <taxon>Viridiplantae</taxon>
        <taxon>Streptophyta</taxon>
        <taxon>Embryophyta</taxon>
        <taxon>Tracheophyta</taxon>
        <taxon>Spermatophyta</taxon>
        <taxon>Magnoliopsida</taxon>
        <taxon>eudicotyledons</taxon>
        <taxon>Gunneridae</taxon>
        <taxon>Pentapetalae</taxon>
        <taxon>rosids</taxon>
        <taxon>fabids</taxon>
        <taxon>Malpighiales</taxon>
        <taxon>Euphorbiaceae</taxon>
        <taxon>Crotonoideae</taxon>
        <taxon>Micrandreae</taxon>
        <taxon>Hevea</taxon>
    </lineage>
</organism>
<dbReference type="Proteomes" id="UP001174677">
    <property type="component" value="Chromosome 9"/>
</dbReference>
<keyword evidence="4" id="KW-0648">Protein biosynthesis</keyword>
<evidence type="ECO:0000313" key="7">
    <source>
        <dbReference type="EMBL" id="KAJ9171149.1"/>
    </source>
</evidence>
<dbReference type="PANTHER" id="PTHR23253:SF9">
    <property type="entry name" value="EUKARYOTIC TRANSLATION INITIATION FACTOR 4 GAMMA 2"/>
    <property type="match status" value="1"/>
</dbReference>
<dbReference type="InterPro" id="IPR003890">
    <property type="entry name" value="MIF4G-like_typ-3"/>
</dbReference>
<feature type="region of interest" description="Disordered" evidence="5">
    <location>
        <begin position="1356"/>
        <end position="1383"/>
    </location>
</feature>
<keyword evidence="8" id="KW-1185">Reference proteome</keyword>
<dbReference type="InterPro" id="IPR016024">
    <property type="entry name" value="ARM-type_fold"/>
</dbReference>
<feature type="region of interest" description="Disordered" evidence="5">
    <location>
        <begin position="1125"/>
        <end position="1154"/>
    </location>
</feature>
<feature type="region of interest" description="Disordered" evidence="5">
    <location>
        <begin position="996"/>
        <end position="1018"/>
    </location>
</feature>
<feature type="compositionally biased region" description="Polar residues" evidence="5">
    <location>
        <begin position="816"/>
        <end position="829"/>
    </location>
</feature>
<feature type="region of interest" description="Disordered" evidence="5">
    <location>
        <begin position="769"/>
        <end position="831"/>
    </location>
</feature>
<keyword evidence="3" id="KW-0810">Translation regulation</keyword>
<feature type="compositionally biased region" description="Basic residues" evidence="5">
    <location>
        <begin position="650"/>
        <end position="659"/>
    </location>
</feature>
<reference evidence="7" key="1">
    <citation type="journal article" date="2023" name="Plant Biotechnol. J.">
        <title>Chromosome-level wild Hevea brasiliensis genome provides new tools for genomic-assisted breeding and valuable loci to elevate rubber yield.</title>
        <authorList>
            <person name="Cheng H."/>
            <person name="Song X."/>
            <person name="Hu Y."/>
            <person name="Wu T."/>
            <person name="Yang Q."/>
            <person name="An Z."/>
            <person name="Feng S."/>
            <person name="Deng Z."/>
            <person name="Wu W."/>
            <person name="Zeng X."/>
            <person name="Tu M."/>
            <person name="Wang X."/>
            <person name="Huang H."/>
        </authorList>
    </citation>
    <scope>NUCLEOTIDE SEQUENCE</scope>
    <source>
        <strain evidence="7">MT/VB/25A 57/8</strain>
    </source>
</reference>
<dbReference type="PANTHER" id="PTHR23253">
    <property type="entry name" value="EUKARYOTIC TRANSLATION INITIATION FACTOR 4 GAMMA"/>
    <property type="match status" value="1"/>
</dbReference>
<accession>A0ABQ9LT28</accession>
<dbReference type="Gene3D" id="1.25.40.180">
    <property type="match status" value="2"/>
</dbReference>
<feature type="region of interest" description="Disordered" evidence="5">
    <location>
        <begin position="877"/>
        <end position="900"/>
    </location>
</feature>
<feature type="region of interest" description="Disordered" evidence="5">
    <location>
        <begin position="1"/>
        <end position="236"/>
    </location>
</feature>
<dbReference type="Pfam" id="PF02847">
    <property type="entry name" value="MA3"/>
    <property type="match status" value="1"/>
</dbReference>
<evidence type="ECO:0000256" key="2">
    <source>
        <dbReference type="ARBA" id="ARBA00022540"/>
    </source>
</evidence>
<feature type="compositionally biased region" description="Polar residues" evidence="5">
    <location>
        <begin position="1516"/>
        <end position="1529"/>
    </location>
</feature>
<evidence type="ECO:0000313" key="8">
    <source>
        <dbReference type="Proteomes" id="UP001174677"/>
    </source>
</evidence>
<dbReference type="Pfam" id="PF02854">
    <property type="entry name" value="MIF4G"/>
    <property type="match status" value="1"/>
</dbReference>
<dbReference type="InterPro" id="IPR003891">
    <property type="entry name" value="Initiation_fac_eIF4g_MI"/>
</dbReference>
<feature type="region of interest" description="Disordered" evidence="5">
    <location>
        <begin position="573"/>
        <end position="596"/>
    </location>
</feature>
<comment type="similarity">
    <text evidence="1">Belongs to the eukaryotic initiation factor 4G family.</text>
</comment>
<dbReference type="EMBL" id="JARPOI010000009">
    <property type="protein sequence ID" value="KAJ9171149.1"/>
    <property type="molecule type" value="Genomic_DNA"/>
</dbReference>
<sequence>MSLNQSRSDKSESHYLKSGRSAGSNQQRTSSGAYGKGGGGGPAPSPSSSISSNRSFKKPNNVQGRQSRVHVPAVNSSDPANSSAPRHVQNGAHVQPPLHGASDAHVSIGTGKPNEMQITQRSTRAVPKVPTSQSPTMNSENASPMTPAKGPADASKAFPFQFGSISPGFMNGMQIPARTSSAPPNLDEQKRDQARHDTFRSVPPLPTPAPKQQLPRKDVGGVDHSSAGEAHPMPKAKKDVQVSTAQPVSQTQKPSVLPLPMPSMQMPFHQPPVSVQFGGPNPQMQSQGLTPTSLQMPMPMAALPMGSAPQVQQPMFVQGLQPHPMQPQGIMHQGQGLSFPPQMGPQLPPQLGNLGIGITSQYPQQQGGKFGGPRKTTVKITDPRTHEELRLDKRTDTYVDGGSSALRHHPNMPPQSQPIPSFAPTHPINYYSNSYNQSNLFFQPSSSLPHTSGQIAPNSQPTRFNYSVSQGPQNVSSLNPPSLNSLPVNKSGTSMHVAEPSNAEHTRDAHNVISSASSGTVQVKVKPTASFIGEKVVDSVSSNSSSAIEKVGYVKPSGPSMEANSSNVQKDLEKVLESSSLHSKPDSESSTSKSLLVESRQSAAVTVDSVAPNSSLPAAPALSEELMLVGSNSEGKRKETLSRSNSIKDHQKKPGKKVHNQSQQQIGGQSSSMSGFSCHNVERRISSNSGLSDSVESKRILTSSSATSEGLAELRQESVPMISASTSQVSEAKFDDSVNGFVGVPSEFSGVQGIVDIADSAHQAKVNDFSRQEQLNYGTPETEGQGHKGLPKGPKQDDNISEISSGSITSKSADIVNQSTEESASTGTDFGNEVINIETMQEGLDEPVTCHIENNGMSDNMIVSASKNLESADVGKFHSDDNLMSDESSSKSDNMGGKEVSVMKSGASDQQCAPVTTSDLTEATSRHEGEVVENSGAGLVSLAVSSSKDKAVDLTRTKSTTAKLKNKRREYLRKADAAGTTSDLYMAYKGPEEKKESVASAEAMENTSTSSNVKQAPVDTLEVDSMTSETGIQNKAEPDDWEDAADISTPKLETSDNGEQALGGLMQHGRIENANTAKKYSRDFLLKFSEQYTDLPEHFEISSDIAEAFSLSHFVERDSYPSPVRVIDRSNSGSRMDRRGSGMADDDRWSKLPGPFGMGRDLRVDIGFGGNTGFRPGQGANYGVLRNPRAQSPQYVGGILSGPVQSMGPQGGMQRNSPDADRWQRATNFQQKGLIPSPQTPLQMMHKAEKKYEVGKVSDEEEAKQRQLKAILNKLTPQNFEKLFEQVKAVNIDNTATLTGVISQIFDKALMEPTFCEMYANFCYHLAGGLPDFTKDNEKITFKRLLLNKCQEEFERGEREQEEANKADVDGETKQSEEEREEKRIKARRRMLGNIRLIGELYKKKMLTERIMHECIKKLLGQYQNPDEEDVEALCKLMSTIGYMIDHPKAKEHMDAYFDTMAKLSNNMKLSSRVRFMLRDAIDLRKNKWQQRRKVEGPKKIEEVHRDAAQERQHQTSRLSRNPSINSSARKALGDFGPRGSAMLSSPNAQMGGFHGLPAQVRGYGTQDVRFEERQPYEARTLSVPLPRPLGDDSITLGPQGGLARGMSIRGLPAMASTPVADLSASSGDSRRIAAGLNGFSTVSERPAYSPREDFVARYAPERFAVPAAFDQMSAQERNMSYVNRDTRNQDRSFDRPHATSPPATAQVPAVTQNIPSEKVWPEEKLRDKSMAAIKEFYSVRDEKEVALCIKELNSLSFHPSMISLWVTDSFERKDMERDLLAKLLVNLAKSQDGILTPPQLIKGFESVLTSLEDAVNDAPKAAEFLGRMFAKVVLENLVPLTEIGQLLHEGGEERGRLLEVGLAGDVLGSTLEMIKAEKGESVLNEIRISSNLHLEDFRPPDPNRSRILENFI</sequence>
<feature type="compositionally biased region" description="Polar residues" evidence="5">
    <location>
        <begin position="74"/>
        <end position="84"/>
    </location>
</feature>
<dbReference type="SMART" id="SM00544">
    <property type="entry name" value="MA3"/>
    <property type="match status" value="1"/>
</dbReference>
<feature type="compositionally biased region" description="Basic and acidic residues" evidence="5">
    <location>
        <begin position="187"/>
        <end position="199"/>
    </location>
</feature>
<protein>
    <recommendedName>
        <fullName evidence="6">MI domain-containing protein</fullName>
    </recommendedName>
</protein>
<feature type="domain" description="MI" evidence="6">
    <location>
        <begin position="1725"/>
        <end position="1849"/>
    </location>
</feature>
<feature type="compositionally biased region" description="Basic and acidic residues" evidence="5">
    <location>
        <begin position="1493"/>
        <end position="1514"/>
    </location>
</feature>
<dbReference type="SUPFAM" id="SSF48371">
    <property type="entry name" value="ARM repeat"/>
    <property type="match status" value="2"/>
</dbReference>
<evidence type="ECO:0000256" key="5">
    <source>
        <dbReference type="SAM" id="MobiDB-lite"/>
    </source>
</evidence>
<feature type="compositionally biased region" description="Basic and acidic residues" evidence="5">
    <location>
        <begin position="634"/>
        <end position="649"/>
    </location>
</feature>
<evidence type="ECO:0000256" key="3">
    <source>
        <dbReference type="ARBA" id="ARBA00022845"/>
    </source>
</evidence>
<evidence type="ECO:0000256" key="1">
    <source>
        <dbReference type="ARBA" id="ARBA00005775"/>
    </source>
</evidence>
<feature type="compositionally biased region" description="Basic and acidic residues" evidence="5">
    <location>
        <begin position="1135"/>
        <end position="1150"/>
    </location>
</feature>
<proteinExistence type="inferred from homology"/>
<dbReference type="PROSITE" id="PS51366">
    <property type="entry name" value="MI"/>
    <property type="match status" value="1"/>
</dbReference>
<feature type="compositionally biased region" description="Low complexity" evidence="5">
    <location>
        <begin position="801"/>
        <end position="815"/>
    </location>
</feature>